<proteinExistence type="predicted"/>
<evidence type="ECO:0000313" key="3">
    <source>
        <dbReference type="Proteomes" id="UP000799640"/>
    </source>
</evidence>
<evidence type="ECO:0000313" key="2">
    <source>
        <dbReference type="EMBL" id="KAF2403654.1"/>
    </source>
</evidence>
<dbReference type="EMBL" id="ML996689">
    <property type="protein sequence ID" value="KAF2403654.1"/>
    <property type="molecule type" value="Genomic_DNA"/>
</dbReference>
<keyword evidence="3" id="KW-1185">Reference proteome</keyword>
<name>A0A6G1I639_9PEZI</name>
<sequence>MRVSSMFTSLLPLALLVPSLLAAPLADAPVDLERRLPPVHNDPDSCAAGLVDCGSACCSAGSSCTANGLCKPPPPPPPPIPGKISVTYTVDPKGRPCVINIHGSGFNTTSDLEIQMVETNFISNPWSKLRMTAHSFDFNTGWCDCTKTGRRTSATDGNPANVFAWDDAWIATQPTFDHLPGIPVRVTSTGVCP</sequence>
<reference evidence="2" key="1">
    <citation type="journal article" date="2020" name="Stud. Mycol.">
        <title>101 Dothideomycetes genomes: a test case for predicting lifestyles and emergence of pathogens.</title>
        <authorList>
            <person name="Haridas S."/>
            <person name="Albert R."/>
            <person name="Binder M."/>
            <person name="Bloem J."/>
            <person name="Labutti K."/>
            <person name="Salamov A."/>
            <person name="Andreopoulos B."/>
            <person name="Baker S."/>
            <person name="Barry K."/>
            <person name="Bills G."/>
            <person name="Bluhm B."/>
            <person name="Cannon C."/>
            <person name="Castanera R."/>
            <person name="Culley D."/>
            <person name="Daum C."/>
            <person name="Ezra D."/>
            <person name="Gonzalez J."/>
            <person name="Henrissat B."/>
            <person name="Kuo A."/>
            <person name="Liang C."/>
            <person name="Lipzen A."/>
            <person name="Lutzoni F."/>
            <person name="Magnuson J."/>
            <person name="Mondo S."/>
            <person name="Nolan M."/>
            <person name="Ohm R."/>
            <person name="Pangilinan J."/>
            <person name="Park H.-J."/>
            <person name="Ramirez L."/>
            <person name="Alfaro M."/>
            <person name="Sun H."/>
            <person name="Tritt A."/>
            <person name="Yoshinaga Y."/>
            <person name="Zwiers L.-H."/>
            <person name="Turgeon B."/>
            <person name="Goodwin S."/>
            <person name="Spatafora J."/>
            <person name="Crous P."/>
            <person name="Grigoriev I."/>
        </authorList>
    </citation>
    <scope>NUCLEOTIDE SEQUENCE</scope>
    <source>
        <strain evidence="2">CBS 262.69</strain>
    </source>
</reference>
<gene>
    <name evidence="2" type="ORF">EJ06DRAFT_553911</name>
</gene>
<accession>A0A6G1I639</accession>
<organism evidence="2 3">
    <name type="scientific">Trichodelitschia bisporula</name>
    <dbReference type="NCBI Taxonomy" id="703511"/>
    <lineage>
        <taxon>Eukaryota</taxon>
        <taxon>Fungi</taxon>
        <taxon>Dikarya</taxon>
        <taxon>Ascomycota</taxon>
        <taxon>Pezizomycotina</taxon>
        <taxon>Dothideomycetes</taxon>
        <taxon>Dothideomycetes incertae sedis</taxon>
        <taxon>Phaeotrichales</taxon>
        <taxon>Phaeotrichaceae</taxon>
        <taxon>Trichodelitschia</taxon>
    </lineage>
</organism>
<feature type="chain" id="PRO_5026037292" evidence="1">
    <location>
        <begin position="23"/>
        <end position="193"/>
    </location>
</feature>
<keyword evidence="1" id="KW-0732">Signal</keyword>
<dbReference type="Proteomes" id="UP000799640">
    <property type="component" value="Unassembled WGS sequence"/>
</dbReference>
<protein>
    <submittedName>
        <fullName evidence="2">Uncharacterized protein</fullName>
    </submittedName>
</protein>
<dbReference type="AlphaFoldDB" id="A0A6G1I639"/>
<evidence type="ECO:0000256" key="1">
    <source>
        <dbReference type="SAM" id="SignalP"/>
    </source>
</evidence>
<feature type="signal peptide" evidence="1">
    <location>
        <begin position="1"/>
        <end position="22"/>
    </location>
</feature>